<protein>
    <recommendedName>
        <fullName evidence="4">Amino acid transporter</fullName>
    </recommendedName>
</protein>
<reference evidence="2 3" key="1">
    <citation type="journal article" date="2022" name="Int. J. Syst. Evol. Microbiol.">
        <title>Apilactobacillus apisilvae sp. nov., Nicolia spurrieriana gen. nov. sp. nov., Bombilactobacillus folatiphilus sp. nov. and Bombilactobacillus thymidiniphilus sp. nov., four new lactic acid bacterial isolates from stingless bees Tetragonula carbonaria and Austroplebeia australis.</title>
        <authorList>
            <person name="Oliphant S.A."/>
            <person name="Watson-Haigh N.S."/>
            <person name="Sumby K.M."/>
            <person name="Gardner J."/>
            <person name="Groom S."/>
            <person name="Jiranek V."/>
        </authorList>
    </citation>
    <scope>NUCLEOTIDE SEQUENCE [LARGE SCALE GENOMIC DNA]</scope>
    <source>
        <strain evidence="2 3">SG4_A1</strain>
    </source>
</reference>
<proteinExistence type="predicted"/>
<keyword evidence="1" id="KW-0812">Transmembrane</keyword>
<dbReference type="EMBL" id="CP093365">
    <property type="protein sequence ID" value="UQS83098.1"/>
    <property type="molecule type" value="Genomic_DNA"/>
</dbReference>
<feature type="transmembrane region" description="Helical" evidence="1">
    <location>
        <begin position="20"/>
        <end position="38"/>
    </location>
</feature>
<organism evidence="2 3">
    <name type="scientific">Bombilactobacillus thymidiniphilus</name>
    <dbReference type="NCBI Taxonomy" id="2923363"/>
    <lineage>
        <taxon>Bacteria</taxon>
        <taxon>Bacillati</taxon>
        <taxon>Bacillota</taxon>
        <taxon>Bacilli</taxon>
        <taxon>Lactobacillales</taxon>
        <taxon>Lactobacillaceae</taxon>
        <taxon>Bombilactobacillus</taxon>
    </lineage>
</organism>
<sequence>MNRLTIPTLKMLLKKKETIITLLFSLYPLLLFIVDWFHTNFMQIGAPKNSLGFLEFFSGVESTQYQIALPLVAFIYLVCTIFHDEISSGVLFLYKDIDRTKILNAKLGALFIIYFIYFGLTLLSSLITYYFSIIKKPYASGKFLPQSNSDLQYVVLTIISIMLVTIIILSFASLLSIKFGNGVTIILGILMMLTASIAPQLKTVKYLFPNGYVNSAFNIAWIVMIVISLVYCSIMYIISDKIFKKLEF</sequence>
<feature type="transmembrane region" description="Helical" evidence="1">
    <location>
        <begin position="107"/>
        <end position="131"/>
    </location>
</feature>
<gene>
    <name evidence="2" type="ORF">MOO47_04745</name>
</gene>
<accession>A0ABY4PBF1</accession>
<keyword evidence="1" id="KW-1133">Transmembrane helix</keyword>
<evidence type="ECO:0008006" key="4">
    <source>
        <dbReference type="Google" id="ProtNLM"/>
    </source>
</evidence>
<dbReference type="Proteomes" id="UP000831947">
    <property type="component" value="Chromosome"/>
</dbReference>
<feature type="transmembrane region" description="Helical" evidence="1">
    <location>
        <begin position="219"/>
        <end position="238"/>
    </location>
</feature>
<name>A0ABY4PBF1_9LACO</name>
<keyword evidence="3" id="KW-1185">Reference proteome</keyword>
<evidence type="ECO:0000313" key="2">
    <source>
        <dbReference type="EMBL" id="UQS83098.1"/>
    </source>
</evidence>
<evidence type="ECO:0000256" key="1">
    <source>
        <dbReference type="SAM" id="Phobius"/>
    </source>
</evidence>
<evidence type="ECO:0000313" key="3">
    <source>
        <dbReference type="Proteomes" id="UP000831947"/>
    </source>
</evidence>
<dbReference type="RefSeq" id="WP_249512325.1">
    <property type="nucleotide sequence ID" value="NZ_CP093365.1"/>
</dbReference>
<feature type="transmembrane region" description="Helical" evidence="1">
    <location>
        <begin position="67"/>
        <end position="86"/>
    </location>
</feature>
<feature type="transmembrane region" description="Helical" evidence="1">
    <location>
        <begin position="179"/>
        <end position="199"/>
    </location>
</feature>
<feature type="transmembrane region" description="Helical" evidence="1">
    <location>
        <begin position="151"/>
        <end position="172"/>
    </location>
</feature>
<keyword evidence="1" id="KW-0472">Membrane</keyword>